<evidence type="ECO:0000313" key="4">
    <source>
        <dbReference type="Proteomes" id="UP000503349"/>
    </source>
</evidence>
<keyword evidence="4" id="KW-1185">Reference proteome</keyword>
<feature type="region of interest" description="Disordered" evidence="1">
    <location>
        <begin position="45"/>
        <end position="64"/>
    </location>
</feature>
<reference evidence="3 4" key="1">
    <citation type="submission" date="2019-02" db="EMBL/GenBank/DDBJ databases">
        <title>Opniocepnalus argus genome.</title>
        <authorList>
            <person name="Zhou C."/>
            <person name="Xiao S."/>
        </authorList>
    </citation>
    <scope>NUCLEOTIDE SEQUENCE [LARGE SCALE GENOMIC DNA]</scope>
    <source>
        <strain evidence="3">OARG1902GOOAL</strain>
        <tissue evidence="3">Muscle</tissue>
    </source>
</reference>
<organism evidence="3 4">
    <name type="scientific">Channa argus</name>
    <name type="common">Northern snakehead</name>
    <name type="synonym">Ophicephalus argus</name>
    <dbReference type="NCBI Taxonomy" id="215402"/>
    <lineage>
        <taxon>Eukaryota</taxon>
        <taxon>Metazoa</taxon>
        <taxon>Chordata</taxon>
        <taxon>Craniata</taxon>
        <taxon>Vertebrata</taxon>
        <taxon>Euteleostomi</taxon>
        <taxon>Actinopterygii</taxon>
        <taxon>Neopterygii</taxon>
        <taxon>Teleostei</taxon>
        <taxon>Neoteleostei</taxon>
        <taxon>Acanthomorphata</taxon>
        <taxon>Anabantaria</taxon>
        <taxon>Anabantiformes</taxon>
        <taxon>Channoidei</taxon>
        <taxon>Channidae</taxon>
        <taxon>Channa</taxon>
    </lineage>
</organism>
<evidence type="ECO:0000256" key="2">
    <source>
        <dbReference type="SAM" id="Phobius"/>
    </source>
</evidence>
<dbReference type="AlphaFoldDB" id="A0A6G1QVY5"/>
<proteinExistence type="predicted"/>
<protein>
    <submittedName>
        <fullName evidence="3">Uncharacterized protein</fullName>
    </submittedName>
</protein>
<name>A0A6G1QVY5_CHAAH</name>
<keyword evidence="2" id="KW-0812">Transmembrane</keyword>
<keyword evidence="2" id="KW-0472">Membrane</keyword>
<accession>A0A6G1QVY5</accession>
<evidence type="ECO:0000313" key="3">
    <source>
        <dbReference type="EMBL" id="KAF3706850.1"/>
    </source>
</evidence>
<sequence>MSSAIYANPDFSKKVRYNSKVEEGGTAWVENEVDIYDNLDSIEEEQTDFQPQEGEPHSEKKLPAGRNSSFRVFTVSLGVLYLLILAGIITRCSGQQIRRILQAGL</sequence>
<keyword evidence="2" id="KW-1133">Transmembrane helix</keyword>
<feature type="transmembrane region" description="Helical" evidence="2">
    <location>
        <begin position="70"/>
        <end position="89"/>
    </location>
</feature>
<dbReference type="EMBL" id="CM015712">
    <property type="protein sequence ID" value="KAF3706850.1"/>
    <property type="molecule type" value="Genomic_DNA"/>
</dbReference>
<reference evidence="4" key="2">
    <citation type="submission" date="2019-02" db="EMBL/GenBank/DDBJ databases">
        <title>Opniocepnalus argus Var Kimnra genome.</title>
        <authorList>
            <person name="Zhou C."/>
            <person name="Xiao S."/>
        </authorList>
    </citation>
    <scope>NUCLEOTIDE SEQUENCE [LARGE SCALE GENOMIC DNA]</scope>
</reference>
<dbReference type="Proteomes" id="UP000503349">
    <property type="component" value="Chromosome 1"/>
</dbReference>
<gene>
    <name evidence="3" type="ORF">EXN66_Car000020</name>
</gene>
<evidence type="ECO:0000256" key="1">
    <source>
        <dbReference type="SAM" id="MobiDB-lite"/>
    </source>
</evidence>